<comment type="caution">
    <text evidence="1">The sequence shown here is derived from an EMBL/GenBank/DDBJ whole genome shotgun (WGS) entry which is preliminary data.</text>
</comment>
<reference evidence="1 2" key="1">
    <citation type="submission" date="2021-05" db="EMBL/GenBank/DDBJ databases">
        <title>Novel Bacillus species.</title>
        <authorList>
            <person name="Liu G."/>
        </authorList>
    </citation>
    <scope>NUCLEOTIDE SEQUENCE [LARGE SCALE GENOMIC DNA]</scope>
    <source>
        <strain evidence="2">FJAT-49780</strain>
    </source>
</reference>
<dbReference type="AlphaFoldDB" id="A0A942TFT8"/>
<dbReference type="EMBL" id="JAGYPG010000002">
    <property type="protein sequence ID" value="MBS4195747.1"/>
    <property type="molecule type" value="Genomic_DNA"/>
</dbReference>
<protein>
    <submittedName>
        <fullName evidence="1">Uncharacterized protein</fullName>
    </submittedName>
</protein>
<keyword evidence="2" id="KW-1185">Reference proteome</keyword>
<proteinExistence type="predicted"/>
<accession>A0A942TFT8</accession>
<gene>
    <name evidence="1" type="ORF">KHA97_11820</name>
</gene>
<organism evidence="1 2">
    <name type="scientific">Lederbergia citri</name>
    <dbReference type="NCBI Taxonomy" id="2833580"/>
    <lineage>
        <taxon>Bacteria</taxon>
        <taxon>Bacillati</taxon>
        <taxon>Bacillota</taxon>
        <taxon>Bacilli</taxon>
        <taxon>Bacillales</taxon>
        <taxon>Bacillaceae</taxon>
        <taxon>Lederbergia</taxon>
    </lineage>
</organism>
<evidence type="ECO:0000313" key="1">
    <source>
        <dbReference type="EMBL" id="MBS4195747.1"/>
    </source>
</evidence>
<evidence type="ECO:0000313" key="2">
    <source>
        <dbReference type="Proteomes" id="UP000681414"/>
    </source>
</evidence>
<name>A0A942TFT8_9BACI</name>
<dbReference type="Proteomes" id="UP000681414">
    <property type="component" value="Unassembled WGS sequence"/>
</dbReference>
<sequence>MAKKIKETKCTCQACGKVWYYGKQEAIQNFGEKMQNVGKDMSNTGKDMMCCSGCLPALFMPDKQKSNVKDLNSCPECGSKAVKKETVIHNVE</sequence>
<dbReference type="RefSeq" id="WP_213124940.1">
    <property type="nucleotide sequence ID" value="NZ_JAGYPG010000002.1"/>
</dbReference>